<evidence type="ECO:0000313" key="1">
    <source>
        <dbReference type="EMBL" id="WHY54197.1"/>
    </source>
</evidence>
<name>A0AAX3X4C9_9BACI</name>
<accession>A0AAX3X4C9</accession>
<gene>
    <name evidence="1" type="ORF">QNH24_15570</name>
</gene>
<dbReference type="EMBL" id="CP126101">
    <property type="protein sequence ID" value="WHY54197.1"/>
    <property type="molecule type" value="Genomic_DNA"/>
</dbReference>
<dbReference type="AlphaFoldDB" id="A0AAX3X4C9"/>
<protein>
    <submittedName>
        <fullName evidence="1">Uncharacterized protein</fullName>
    </submittedName>
</protein>
<reference evidence="1" key="1">
    <citation type="submission" date="2023-05" db="EMBL/GenBank/DDBJ databases">
        <title>Comparative genomics of Bacillaceae isolates and their secondary metabolite potential.</title>
        <authorList>
            <person name="Song L."/>
            <person name="Nielsen L.J."/>
            <person name="Mohite O."/>
            <person name="Xu X."/>
            <person name="Weber T."/>
            <person name="Kovacs A.T."/>
        </authorList>
    </citation>
    <scope>NUCLEOTIDE SEQUENCE</scope>
    <source>
        <strain evidence="1">LY1</strain>
    </source>
</reference>
<proteinExistence type="predicted"/>
<organism evidence="1 2">
    <name type="scientific">Lysinibacillus pakistanensis</name>
    <dbReference type="NCBI Taxonomy" id="759811"/>
    <lineage>
        <taxon>Bacteria</taxon>
        <taxon>Bacillati</taxon>
        <taxon>Bacillota</taxon>
        <taxon>Bacilli</taxon>
        <taxon>Bacillales</taxon>
        <taxon>Bacillaceae</taxon>
        <taxon>Lysinibacillus</taxon>
    </lineage>
</organism>
<dbReference type="Proteomes" id="UP001178322">
    <property type="component" value="Chromosome"/>
</dbReference>
<evidence type="ECO:0000313" key="2">
    <source>
        <dbReference type="Proteomes" id="UP001178322"/>
    </source>
</evidence>
<sequence length="22" mass="2540">MVLLRHACLPVPAVMYPIKEMQ</sequence>